<feature type="domain" description="O-acyltransferase WSD1 C-terminal" evidence="1">
    <location>
        <begin position="356"/>
        <end position="429"/>
    </location>
</feature>
<dbReference type="Pfam" id="PF06974">
    <property type="entry name" value="WS_DGAT_C"/>
    <property type="match status" value="1"/>
</dbReference>
<gene>
    <name evidence="2" type="ORF">V1Y59_02340</name>
</gene>
<keyword evidence="3" id="KW-1185">Reference proteome</keyword>
<dbReference type="EMBL" id="JAZDUE010000001">
    <property type="protein sequence ID" value="MEE4021903.1"/>
    <property type="molecule type" value="Genomic_DNA"/>
</dbReference>
<organism evidence="2 3">
    <name type="scientific">Gordonia prachuapensis</name>
    <dbReference type="NCBI Taxonomy" id="3115651"/>
    <lineage>
        <taxon>Bacteria</taxon>
        <taxon>Bacillati</taxon>
        <taxon>Actinomycetota</taxon>
        <taxon>Actinomycetes</taxon>
        <taxon>Mycobacteriales</taxon>
        <taxon>Gordoniaceae</taxon>
        <taxon>Gordonia</taxon>
    </lineage>
</organism>
<dbReference type="InterPro" id="IPR009721">
    <property type="entry name" value="O-acyltransferase_WSD1_C"/>
</dbReference>
<dbReference type="RefSeq" id="WP_330503201.1">
    <property type="nucleotide sequence ID" value="NZ_JAZDUE010000001.1"/>
</dbReference>
<evidence type="ECO:0000313" key="2">
    <source>
        <dbReference type="EMBL" id="MEE4021903.1"/>
    </source>
</evidence>
<proteinExistence type="predicted"/>
<evidence type="ECO:0000259" key="1">
    <source>
        <dbReference type="Pfam" id="PF06974"/>
    </source>
</evidence>
<reference evidence="2 3" key="1">
    <citation type="submission" date="2024-01" db="EMBL/GenBank/DDBJ databases">
        <title>Draft genome sequence of Gordonia sp. PKS22-38.</title>
        <authorList>
            <person name="Suphannarot A."/>
            <person name="Mingma R."/>
        </authorList>
    </citation>
    <scope>NUCLEOTIDE SEQUENCE [LARGE SCALE GENOMIC DNA]</scope>
    <source>
        <strain evidence="2 3">PKS22-38</strain>
    </source>
</reference>
<name>A0ABU7MNK6_9ACTN</name>
<comment type="caution">
    <text evidence="2">The sequence shown here is derived from an EMBL/GenBank/DDBJ whole genome shotgun (WGS) entry which is preliminary data.</text>
</comment>
<sequence length="443" mass="48083">MERMAPADARTYWMSKVIPSDQFLLYAFEYQDVPLGDLADGLRRRAATIPDLNIRVLDIPGSLDRPIWVEDSVDDEQVVVHRGMLSWPECLVKLGMVMADQLQPARHAWRIHLFGPVPDSPRGRGIVAVLQVCHALGDGRRSSEIARQLFDPQEPPPDCRSPMTSRLPSSVVAAGAAVIGCVTLPIRVGRMLWLGARAYRTVRDRPPTRAPGYPTTVLNNPPGPDRSLRVLVVDRDTFSSSPTVTVGALTAISVALERYLDLRGASAGAELTIGRSNQSSSRNNFRNAGIDLHLEVDDLAQRSAAIADEIASARDLDDEPARTAQRRADDAVPAILTHWGTRQFDITAHPDRVTGVTVVSSVYRGAADLRLGGGRVLFTSGFPALSPAQGLTHGVHGIGDTVAISFTTSPRILPDVDTYLGYLDEGIDAVRAIDQDSDSSPRE</sequence>
<protein>
    <submittedName>
        <fullName evidence="2">WS/DGAT domain-containing protein</fullName>
    </submittedName>
</protein>
<dbReference type="Proteomes" id="UP001335729">
    <property type="component" value="Unassembled WGS sequence"/>
</dbReference>
<accession>A0ABU7MNK6</accession>
<evidence type="ECO:0000313" key="3">
    <source>
        <dbReference type="Proteomes" id="UP001335729"/>
    </source>
</evidence>